<evidence type="ECO:0000313" key="1">
    <source>
        <dbReference type="EMBL" id="SVE24370.1"/>
    </source>
</evidence>
<accession>A0A383BX29</accession>
<sequence>MNPPTVGHGKLIDKVLSVAKSSGAKAIIYPSKTEDDNKNPLP</sequence>
<dbReference type="EMBL" id="UINC01203900">
    <property type="protein sequence ID" value="SVE24370.1"/>
    <property type="molecule type" value="Genomic_DNA"/>
</dbReference>
<proteinExistence type="predicted"/>
<dbReference type="AlphaFoldDB" id="A0A383BX29"/>
<gene>
    <name evidence="1" type="ORF">METZ01_LOCUS477224</name>
</gene>
<protein>
    <recommendedName>
        <fullName evidence="2">Cytidyltransferase-like domain-containing protein</fullName>
    </recommendedName>
</protein>
<evidence type="ECO:0008006" key="2">
    <source>
        <dbReference type="Google" id="ProtNLM"/>
    </source>
</evidence>
<reference evidence="1" key="1">
    <citation type="submission" date="2018-05" db="EMBL/GenBank/DDBJ databases">
        <authorList>
            <person name="Lanie J.A."/>
            <person name="Ng W.-L."/>
            <person name="Kazmierczak K.M."/>
            <person name="Andrzejewski T.M."/>
            <person name="Davidsen T.M."/>
            <person name="Wayne K.J."/>
            <person name="Tettelin H."/>
            <person name="Glass J.I."/>
            <person name="Rusch D."/>
            <person name="Podicherti R."/>
            <person name="Tsui H.-C.T."/>
            <person name="Winkler M.E."/>
        </authorList>
    </citation>
    <scope>NUCLEOTIDE SEQUENCE</scope>
</reference>
<name>A0A383BX29_9ZZZZ</name>
<organism evidence="1">
    <name type="scientific">marine metagenome</name>
    <dbReference type="NCBI Taxonomy" id="408172"/>
    <lineage>
        <taxon>unclassified sequences</taxon>
        <taxon>metagenomes</taxon>
        <taxon>ecological metagenomes</taxon>
    </lineage>
</organism>
<feature type="non-terminal residue" evidence="1">
    <location>
        <position position="42"/>
    </location>
</feature>